<dbReference type="RefSeq" id="WP_088591585.1">
    <property type="nucleotide sequence ID" value="NZ_CADIJU010000035.1"/>
</dbReference>
<reference evidence="2 3" key="1">
    <citation type="submission" date="2018-06" db="EMBL/GenBank/DDBJ databases">
        <title>Genomic Encyclopedia of Type Strains, Phase III (KMG-III): the genomes of soil and plant-associated and newly described type strains.</title>
        <authorList>
            <person name="Whitman W."/>
        </authorList>
    </citation>
    <scope>NUCLEOTIDE SEQUENCE [LARGE SCALE GENOMIC DNA]</scope>
    <source>
        <strain evidence="2 3">CECT 7342</strain>
    </source>
</reference>
<accession>A0ABX9FYG7</accession>
<name>A0ABX9FYG7_9BURK</name>
<evidence type="ECO:0008006" key="4">
    <source>
        <dbReference type="Google" id="ProtNLM"/>
    </source>
</evidence>
<keyword evidence="1" id="KW-1133">Transmembrane helix</keyword>
<protein>
    <recommendedName>
        <fullName evidence="4">DUF3592 domain-containing protein</fullName>
    </recommendedName>
</protein>
<dbReference type="EMBL" id="QNRM01000028">
    <property type="protein sequence ID" value="RBP10329.1"/>
    <property type="molecule type" value="Genomic_DNA"/>
</dbReference>
<gene>
    <name evidence="2" type="ORF">DFP87_12820</name>
</gene>
<dbReference type="GeneID" id="99734456"/>
<evidence type="ECO:0000256" key="1">
    <source>
        <dbReference type="SAM" id="Phobius"/>
    </source>
</evidence>
<evidence type="ECO:0000313" key="2">
    <source>
        <dbReference type="EMBL" id="RBP10329.1"/>
    </source>
</evidence>
<sequence>MDLTLARVLLFGLSLAGIPLLVFAIRLISGAFAEKILVEVPYRKKEASFLIATAGTYAIWQKAPLFKRTPVGEFRPEVRSSASGQPLPLRASLLRPTVNNGLTGRMELFTFFAPAGQYKIELVEGASVSKVELALSALVPIRKMVPPDDYCLQVTKARSPFILLAGIFLCLIAAGCIIGGFVLGIVAHQLIA</sequence>
<evidence type="ECO:0000313" key="3">
    <source>
        <dbReference type="Proteomes" id="UP000252124"/>
    </source>
</evidence>
<keyword evidence="1" id="KW-0472">Membrane</keyword>
<keyword evidence="3" id="KW-1185">Reference proteome</keyword>
<organism evidence="2 3">
    <name type="scientific">Achromobacter marplatensis</name>
    <dbReference type="NCBI Taxonomy" id="470868"/>
    <lineage>
        <taxon>Bacteria</taxon>
        <taxon>Pseudomonadati</taxon>
        <taxon>Pseudomonadota</taxon>
        <taxon>Betaproteobacteria</taxon>
        <taxon>Burkholderiales</taxon>
        <taxon>Alcaligenaceae</taxon>
        <taxon>Achromobacter</taxon>
    </lineage>
</organism>
<keyword evidence="1" id="KW-0812">Transmembrane</keyword>
<dbReference type="Proteomes" id="UP000252124">
    <property type="component" value="Unassembled WGS sequence"/>
</dbReference>
<proteinExistence type="predicted"/>
<feature type="transmembrane region" description="Helical" evidence="1">
    <location>
        <begin position="161"/>
        <end position="187"/>
    </location>
</feature>
<comment type="caution">
    <text evidence="2">The sequence shown here is derived from an EMBL/GenBank/DDBJ whole genome shotgun (WGS) entry which is preliminary data.</text>
</comment>